<reference evidence="2 3" key="1">
    <citation type="journal article" date="2023" name="Chemosphere">
        <title>Whole genome analysis of Flavobacterium aziz-sancarii sp. nov., isolated from Ardley Island (Antarctica), revealed a rich resistome and bioremediation potential.</title>
        <authorList>
            <person name="Otur C."/>
            <person name="Okay S."/>
            <person name="Kurt-Kizildogan A."/>
        </authorList>
    </citation>
    <scope>NUCLEOTIDE SEQUENCE [LARGE SCALE GENOMIC DNA]</scope>
    <source>
        <strain evidence="2 3">AC</strain>
    </source>
</reference>
<feature type="transmembrane region" description="Helical" evidence="1">
    <location>
        <begin position="7"/>
        <end position="27"/>
    </location>
</feature>
<keyword evidence="3" id="KW-1185">Reference proteome</keyword>
<evidence type="ECO:0000256" key="1">
    <source>
        <dbReference type="SAM" id="Phobius"/>
    </source>
</evidence>
<keyword evidence="1" id="KW-0472">Membrane</keyword>
<protein>
    <submittedName>
        <fullName evidence="2">Uncharacterized protein</fullName>
    </submittedName>
</protein>
<accession>A0ABT4WAK4</accession>
<dbReference type="RefSeq" id="WP_271335367.1">
    <property type="nucleotide sequence ID" value="NZ_JAMZNK010000009.1"/>
</dbReference>
<proteinExistence type="predicted"/>
<keyword evidence="1" id="KW-0812">Transmembrane</keyword>
<feature type="transmembrane region" description="Helical" evidence="1">
    <location>
        <begin position="79"/>
        <end position="97"/>
    </location>
</feature>
<feature type="transmembrane region" description="Helical" evidence="1">
    <location>
        <begin position="47"/>
        <end position="67"/>
    </location>
</feature>
<feature type="transmembrane region" description="Helical" evidence="1">
    <location>
        <begin position="117"/>
        <end position="141"/>
    </location>
</feature>
<evidence type="ECO:0000313" key="2">
    <source>
        <dbReference type="EMBL" id="MDA6069562.1"/>
    </source>
</evidence>
<sequence>MIKTKTAFTLFSILTIIIFPYYIIYVNSDILSSIIPGWNTTILPVRVASQLIKFITLCIVSFYYYKLSRNSIKIDLKKILLHLSLTLPAILAAKLNVYHLVEMNLYNPESFLSQIQMVIYINVVLNILFFTGQILFGAYYFRHRKNSNYLAIKK</sequence>
<dbReference type="EMBL" id="JAMZNK010000009">
    <property type="protein sequence ID" value="MDA6069562.1"/>
    <property type="molecule type" value="Genomic_DNA"/>
</dbReference>
<comment type="caution">
    <text evidence="2">The sequence shown here is derived from an EMBL/GenBank/DDBJ whole genome shotgun (WGS) entry which is preliminary data.</text>
</comment>
<gene>
    <name evidence="2" type="ORF">NJT12_08020</name>
</gene>
<organism evidence="2 3">
    <name type="scientific">Flavobacterium azizsancarii</name>
    <dbReference type="NCBI Taxonomy" id="2961580"/>
    <lineage>
        <taxon>Bacteria</taxon>
        <taxon>Pseudomonadati</taxon>
        <taxon>Bacteroidota</taxon>
        <taxon>Flavobacteriia</taxon>
        <taxon>Flavobacteriales</taxon>
        <taxon>Flavobacteriaceae</taxon>
        <taxon>Flavobacterium</taxon>
    </lineage>
</organism>
<name>A0ABT4WAK4_9FLAO</name>
<evidence type="ECO:0000313" key="3">
    <source>
        <dbReference type="Proteomes" id="UP001212170"/>
    </source>
</evidence>
<keyword evidence="1" id="KW-1133">Transmembrane helix</keyword>
<dbReference type="Proteomes" id="UP001212170">
    <property type="component" value="Unassembled WGS sequence"/>
</dbReference>